<dbReference type="Proteomes" id="UP000580856">
    <property type="component" value="Unassembled WGS sequence"/>
</dbReference>
<keyword evidence="6" id="KW-0645">Protease</keyword>
<keyword evidence="11" id="KW-1185">Reference proteome</keyword>
<dbReference type="PANTHER" id="PTHR34448:SF1">
    <property type="entry name" value="BLL6088 PROTEIN"/>
    <property type="match status" value="1"/>
</dbReference>
<evidence type="ECO:0000256" key="5">
    <source>
        <dbReference type="ARBA" id="ARBA00022438"/>
    </source>
</evidence>
<evidence type="ECO:0000256" key="9">
    <source>
        <dbReference type="ARBA" id="ARBA00023049"/>
    </source>
</evidence>
<dbReference type="SUPFAM" id="SSF144052">
    <property type="entry name" value="Thermophilic metalloprotease-like"/>
    <property type="match status" value="1"/>
</dbReference>
<dbReference type="RefSeq" id="WP_167939718.1">
    <property type="nucleotide sequence ID" value="NZ_JAATJA010000001.1"/>
</dbReference>
<dbReference type="GO" id="GO:0046872">
    <property type="term" value="F:metal ion binding"/>
    <property type="evidence" value="ECO:0007669"/>
    <property type="project" value="UniProtKB-KW"/>
</dbReference>
<dbReference type="InterPro" id="IPR035097">
    <property type="entry name" value="M29_N-terminal"/>
</dbReference>
<dbReference type="AlphaFoldDB" id="A0A846QK85"/>
<organism evidence="10 11">
    <name type="scientific">Desulfobaculum xiamenense</name>
    <dbReference type="NCBI Taxonomy" id="995050"/>
    <lineage>
        <taxon>Bacteria</taxon>
        <taxon>Pseudomonadati</taxon>
        <taxon>Thermodesulfobacteriota</taxon>
        <taxon>Desulfovibrionia</taxon>
        <taxon>Desulfovibrionales</taxon>
        <taxon>Desulfovibrionaceae</taxon>
        <taxon>Desulfobaculum</taxon>
    </lineage>
</organism>
<evidence type="ECO:0000256" key="7">
    <source>
        <dbReference type="ARBA" id="ARBA00022723"/>
    </source>
</evidence>
<proteinExistence type="inferred from homology"/>
<keyword evidence="5 10" id="KW-0031">Aminopeptidase</keyword>
<comment type="similarity">
    <text evidence="4">Belongs to the peptidase M29 family.</text>
</comment>
<reference evidence="10 11" key="1">
    <citation type="submission" date="2020-03" db="EMBL/GenBank/DDBJ databases">
        <title>Genomic Encyclopedia of Type Strains, Phase IV (KMG-IV): sequencing the most valuable type-strain genomes for metagenomic binning, comparative biology and taxonomic classification.</title>
        <authorList>
            <person name="Goeker M."/>
        </authorList>
    </citation>
    <scope>NUCLEOTIDE SEQUENCE [LARGE SCALE GENOMIC DNA]</scope>
    <source>
        <strain evidence="10 11">DSM 24233</strain>
    </source>
</reference>
<protein>
    <submittedName>
        <fullName evidence="10">Aminopeptidase</fullName>
        <ecNumber evidence="10">3.4.11.-</ecNumber>
    </submittedName>
</protein>
<comment type="cofactor">
    <cofactor evidence="2">
        <name>Mg(2+)</name>
        <dbReference type="ChEBI" id="CHEBI:18420"/>
    </cofactor>
</comment>
<dbReference type="Gene3D" id="3.40.1830.10">
    <property type="entry name" value="Thermophilic metalloprotease (M29)"/>
    <property type="match status" value="1"/>
</dbReference>
<name>A0A846QK85_9BACT</name>
<comment type="caution">
    <text evidence="10">The sequence shown here is derived from an EMBL/GenBank/DDBJ whole genome shotgun (WGS) entry which is preliminary data.</text>
</comment>
<gene>
    <name evidence="10" type="ORF">GGQ74_000233</name>
</gene>
<evidence type="ECO:0000313" key="10">
    <source>
        <dbReference type="EMBL" id="NJB66593.1"/>
    </source>
</evidence>
<dbReference type="InterPro" id="IPR052170">
    <property type="entry name" value="M29_Exopeptidase"/>
</dbReference>
<evidence type="ECO:0000256" key="3">
    <source>
        <dbReference type="ARBA" id="ARBA00001947"/>
    </source>
</evidence>
<keyword evidence="8 10" id="KW-0378">Hydrolase</keyword>
<dbReference type="Pfam" id="PF02073">
    <property type="entry name" value="Peptidase_M29"/>
    <property type="match status" value="1"/>
</dbReference>
<dbReference type="GO" id="GO:0008237">
    <property type="term" value="F:metallopeptidase activity"/>
    <property type="evidence" value="ECO:0007669"/>
    <property type="project" value="UniProtKB-KW"/>
</dbReference>
<keyword evidence="9" id="KW-0482">Metalloprotease</keyword>
<dbReference type="GO" id="GO:0004177">
    <property type="term" value="F:aminopeptidase activity"/>
    <property type="evidence" value="ECO:0007669"/>
    <property type="project" value="UniProtKB-KW"/>
</dbReference>
<accession>A0A846QK85</accession>
<dbReference type="GO" id="GO:0006508">
    <property type="term" value="P:proteolysis"/>
    <property type="evidence" value="ECO:0007669"/>
    <property type="project" value="UniProtKB-KW"/>
</dbReference>
<evidence type="ECO:0000256" key="4">
    <source>
        <dbReference type="ARBA" id="ARBA00008236"/>
    </source>
</evidence>
<dbReference type="EMBL" id="JAATJA010000001">
    <property type="protein sequence ID" value="NJB66593.1"/>
    <property type="molecule type" value="Genomic_DNA"/>
</dbReference>
<sequence length="399" mass="44165">MLSREQTEKYAEVLLWALDVSRGEPLAPGSLAALRWDMPAMPLAEAVYALLVDRHINTVQRVNLSARMERDFYHAASPGQLVFQTPGDAELNRHLDGSIHLLAPQSLTHLSDVDPQAIGAVAAARKPLRDILEEREQGGLYGWTLCMWPTEALAASAGMSIDDYAACIASACYLNKADPVMEWRHVLKRVKELRTWLDGLGAETFRVESEHVDLTVRIGELRRWLGVTGHNIPSFELYVSPDWRGTSGVYYADQPSFRSGNYVRGVRLEFRDGTVVAADAEEGGEFLRKQVSMDQGSGRVGEFSLTDTRFSPIDRFMASTLFDENFGGTHGNCHLALGSSYPGTYSGSQRELSSLLKEELGFNSSALHWDLVNTEPKTVTAKLHGGGTRVIYENGRFAI</sequence>
<dbReference type="PANTHER" id="PTHR34448">
    <property type="entry name" value="AMINOPEPTIDASE"/>
    <property type="match status" value="1"/>
</dbReference>
<comment type="cofactor">
    <cofactor evidence="1">
        <name>Co(2+)</name>
        <dbReference type="ChEBI" id="CHEBI:48828"/>
    </cofactor>
</comment>
<evidence type="ECO:0000313" key="11">
    <source>
        <dbReference type="Proteomes" id="UP000580856"/>
    </source>
</evidence>
<keyword evidence="7" id="KW-0479">Metal-binding</keyword>
<evidence type="ECO:0000256" key="6">
    <source>
        <dbReference type="ARBA" id="ARBA00022670"/>
    </source>
</evidence>
<comment type="cofactor">
    <cofactor evidence="3">
        <name>Zn(2+)</name>
        <dbReference type="ChEBI" id="CHEBI:29105"/>
    </cofactor>
</comment>
<dbReference type="InterPro" id="IPR000787">
    <property type="entry name" value="Peptidase_M29"/>
</dbReference>
<evidence type="ECO:0000256" key="1">
    <source>
        <dbReference type="ARBA" id="ARBA00001941"/>
    </source>
</evidence>
<evidence type="ECO:0000256" key="2">
    <source>
        <dbReference type="ARBA" id="ARBA00001946"/>
    </source>
</evidence>
<dbReference type="EC" id="3.4.11.-" evidence="10"/>
<evidence type="ECO:0000256" key="8">
    <source>
        <dbReference type="ARBA" id="ARBA00022801"/>
    </source>
</evidence>